<dbReference type="SMART" id="SM00758">
    <property type="entry name" value="PA14"/>
    <property type="match status" value="1"/>
</dbReference>
<evidence type="ECO:0000256" key="3">
    <source>
        <dbReference type="SAM" id="Phobius"/>
    </source>
</evidence>
<dbReference type="STRING" id="688867.SAMN05660236_4007"/>
<organism evidence="5 6">
    <name type="scientific">Ohtaekwangia koreensis</name>
    <dbReference type="NCBI Taxonomy" id="688867"/>
    <lineage>
        <taxon>Bacteria</taxon>
        <taxon>Pseudomonadati</taxon>
        <taxon>Bacteroidota</taxon>
        <taxon>Cytophagia</taxon>
        <taxon>Cytophagales</taxon>
        <taxon>Fulvivirgaceae</taxon>
        <taxon>Ohtaekwangia</taxon>
    </lineage>
</organism>
<dbReference type="InterPro" id="IPR011658">
    <property type="entry name" value="PA14_dom"/>
</dbReference>
<dbReference type="InterPro" id="IPR037524">
    <property type="entry name" value="PA14/GLEYA"/>
</dbReference>
<dbReference type="PANTHER" id="PTHR40841">
    <property type="entry name" value="SIDEROPHORE TRIACETYLFUSARININE C ESTERASE"/>
    <property type="match status" value="1"/>
</dbReference>
<dbReference type="PANTHER" id="PTHR40841:SF2">
    <property type="entry name" value="SIDEROPHORE-DEGRADING ESTERASE (EUROFUNG)"/>
    <property type="match status" value="1"/>
</dbReference>
<dbReference type="GO" id="GO:0016788">
    <property type="term" value="F:hydrolase activity, acting on ester bonds"/>
    <property type="evidence" value="ECO:0007669"/>
    <property type="project" value="TreeGrafter"/>
</dbReference>
<dbReference type="AlphaFoldDB" id="A0A1T5M0E8"/>
<dbReference type="Gene3D" id="3.40.50.1820">
    <property type="entry name" value="alpha/beta hydrolase"/>
    <property type="match status" value="1"/>
</dbReference>
<keyword evidence="3" id="KW-0812">Transmembrane</keyword>
<proteinExistence type="inferred from homology"/>
<keyword evidence="6" id="KW-1185">Reference proteome</keyword>
<dbReference type="Pfam" id="PF07691">
    <property type="entry name" value="PA14"/>
    <property type="match status" value="1"/>
</dbReference>
<evidence type="ECO:0000256" key="2">
    <source>
        <dbReference type="ARBA" id="ARBA00022801"/>
    </source>
</evidence>
<dbReference type="InterPro" id="IPR059177">
    <property type="entry name" value="GH29D-like_dom"/>
</dbReference>
<dbReference type="InterPro" id="IPR052558">
    <property type="entry name" value="Siderophore_Hydrolase_D"/>
</dbReference>
<dbReference type="Pfam" id="PF13290">
    <property type="entry name" value="CHB_HEX_C_1"/>
    <property type="match status" value="1"/>
</dbReference>
<feature type="transmembrane region" description="Helical" evidence="3">
    <location>
        <begin position="24"/>
        <end position="44"/>
    </location>
</feature>
<sequence length="532" mass="60326">MFENYVAAALCKERKKLSLSMKDIHLFFVFMLAITISYLGNFAYAQDTVRNVTYHGKLDSIHSSILNQKRLIQVFIPSNYKPGRGDKYDVLYVLDGGNWNTGLITQVQNFVEGQGFMPSTIIVSVLGIDRNKDLTPTRLEGWKTSGGADNFLGFIKEELIPYVNQAYPSNGDNTLWGHSLGGMFVMYAMLKEPATFKSYIAVDPSLWWDKCYVPKMAASKLPALTGLSTTLFIGGREGVSLKEMKIDTMDIVLKKIAPASLSWKLVAYPDETHSSVRLKTTFDGLKFSYAGLTSNIEFHPMNGLVLKDKPIKIWYFDDTTKVRYTLDGTAPTIASQKVQPEITISAPAKVTYKRFSMRSNHDKSTTGDFTIEAPLRPIAKQKNVKPGGFNYSYYEGDWDTWPELKNIKPARAGITDSDFDIDKLPRKKNYALVIDGLLEAKEEGYYIFVLDADKNSKLYLGNRLLIQWDGNYTRTTYSYILPLSKGFYPLRLEYLHKNEDFKLKMSYLTPSAIDTKNLIPIPLEVQYSQNKK</sequence>
<comment type="similarity">
    <text evidence="1">Belongs to the esterase D family.</text>
</comment>
<feature type="domain" description="PA14" evidence="4">
    <location>
        <begin position="384"/>
        <end position="523"/>
    </location>
</feature>
<dbReference type="OrthoDB" id="9784036at2"/>
<gene>
    <name evidence="5" type="ORF">SAMN05660236_4007</name>
</gene>
<keyword evidence="3" id="KW-0472">Membrane</keyword>
<accession>A0A1T5M0E8</accession>
<evidence type="ECO:0000256" key="1">
    <source>
        <dbReference type="ARBA" id="ARBA00005622"/>
    </source>
</evidence>
<evidence type="ECO:0000259" key="4">
    <source>
        <dbReference type="PROSITE" id="PS51820"/>
    </source>
</evidence>
<dbReference type="Pfam" id="PF00756">
    <property type="entry name" value="Esterase"/>
    <property type="match status" value="1"/>
</dbReference>
<dbReference type="RefSeq" id="WP_159453750.1">
    <property type="nucleotide sequence ID" value="NZ_FUZU01000003.1"/>
</dbReference>
<reference evidence="5 6" key="1">
    <citation type="submission" date="2017-02" db="EMBL/GenBank/DDBJ databases">
        <authorList>
            <person name="Peterson S.W."/>
        </authorList>
    </citation>
    <scope>NUCLEOTIDE SEQUENCE [LARGE SCALE GENOMIC DNA]</scope>
    <source>
        <strain evidence="5 6">DSM 25262</strain>
    </source>
</reference>
<dbReference type="EMBL" id="FUZU01000003">
    <property type="protein sequence ID" value="SKC81720.1"/>
    <property type="molecule type" value="Genomic_DNA"/>
</dbReference>
<dbReference type="InterPro" id="IPR029058">
    <property type="entry name" value="AB_hydrolase_fold"/>
</dbReference>
<dbReference type="Gene3D" id="3.90.182.10">
    <property type="entry name" value="Toxin - Anthrax Protective Antigen,domain 1"/>
    <property type="match status" value="1"/>
</dbReference>
<evidence type="ECO:0000313" key="5">
    <source>
        <dbReference type="EMBL" id="SKC81720.1"/>
    </source>
</evidence>
<protein>
    <submittedName>
        <fullName evidence="5">Predicted hydrolase of the alpha/beta superfamily</fullName>
    </submittedName>
</protein>
<keyword evidence="3" id="KW-1133">Transmembrane helix</keyword>
<dbReference type="InterPro" id="IPR000801">
    <property type="entry name" value="Esterase-like"/>
</dbReference>
<dbReference type="Proteomes" id="UP000190961">
    <property type="component" value="Unassembled WGS sequence"/>
</dbReference>
<dbReference type="PROSITE" id="PS51820">
    <property type="entry name" value="PA14"/>
    <property type="match status" value="1"/>
</dbReference>
<dbReference type="SUPFAM" id="SSF56988">
    <property type="entry name" value="Anthrax protective antigen"/>
    <property type="match status" value="1"/>
</dbReference>
<dbReference type="SUPFAM" id="SSF53474">
    <property type="entry name" value="alpha/beta-Hydrolases"/>
    <property type="match status" value="1"/>
</dbReference>
<name>A0A1T5M0E8_9BACT</name>
<evidence type="ECO:0000313" key="6">
    <source>
        <dbReference type="Proteomes" id="UP000190961"/>
    </source>
</evidence>
<keyword evidence="2 5" id="KW-0378">Hydrolase</keyword>